<proteinExistence type="predicted"/>
<dbReference type="EMBL" id="LJIJ01000816">
    <property type="protein sequence ID" value="ODM94369.1"/>
    <property type="molecule type" value="Genomic_DNA"/>
</dbReference>
<evidence type="ECO:0000313" key="2">
    <source>
        <dbReference type="Proteomes" id="UP000094527"/>
    </source>
</evidence>
<sequence>MKIFILRILVRKEEKVNTEVTGRGGKLHASRKA</sequence>
<dbReference type="AlphaFoldDB" id="A0A1D2MMV9"/>
<comment type="caution">
    <text evidence="1">The sequence shown here is derived from an EMBL/GenBank/DDBJ whole genome shotgun (WGS) entry which is preliminary data.</text>
</comment>
<gene>
    <name evidence="1" type="ORF">Ocin01_12310</name>
</gene>
<accession>A0A1D2MMV9</accession>
<evidence type="ECO:0000313" key="1">
    <source>
        <dbReference type="EMBL" id="ODM94369.1"/>
    </source>
</evidence>
<keyword evidence="2" id="KW-1185">Reference proteome</keyword>
<organism evidence="1 2">
    <name type="scientific">Orchesella cincta</name>
    <name type="common">Springtail</name>
    <name type="synonym">Podura cincta</name>
    <dbReference type="NCBI Taxonomy" id="48709"/>
    <lineage>
        <taxon>Eukaryota</taxon>
        <taxon>Metazoa</taxon>
        <taxon>Ecdysozoa</taxon>
        <taxon>Arthropoda</taxon>
        <taxon>Hexapoda</taxon>
        <taxon>Collembola</taxon>
        <taxon>Entomobryomorpha</taxon>
        <taxon>Entomobryoidea</taxon>
        <taxon>Orchesellidae</taxon>
        <taxon>Orchesellinae</taxon>
        <taxon>Orchesella</taxon>
    </lineage>
</organism>
<dbReference type="Proteomes" id="UP000094527">
    <property type="component" value="Unassembled WGS sequence"/>
</dbReference>
<protein>
    <submittedName>
        <fullName evidence="1">Uncharacterized protein</fullName>
    </submittedName>
</protein>
<reference evidence="1 2" key="1">
    <citation type="journal article" date="2016" name="Genome Biol. Evol.">
        <title>Gene Family Evolution Reflects Adaptation to Soil Environmental Stressors in the Genome of the Collembolan Orchesella cincta.</title>
        <authorList>
            <person name="Faddeeva-Vakhrusheva A."/>
            <person name="Derks M.F."/>
            <person name="Anvar S.Y."/>
            <person name="Agamennone V."/>
            <person name="Suring W."/>
            <person name="Smit S."/>
            <person name="van Straalen N.M."/>
            <person name="Roelofs D."/>
        </authorList>
    </citation>
    <scope>NUCLEOTIDE SEQUENCE [LARGE SCALE GENOMIC DNA]</scope>
    <source>
        <tissue evidence="1">Mixed pool</tissue>
    </source>
</reference>
<name>A0A1D2MMV9_ORCCI</name>